<dbReference type="Gene3D" id="1.20.120.1810">
    <property type="match status" value="1"/>
</dbReference>
<keyword evidence="4" id="KW-0804">Transcription</keyword>
<evidence type="ECO:0000256" key="2">
    <source>
        <dbReference type="ARBA" id="ARBA00023082"/>
    </source>
</evidence>
<sequence>MGKYSEHILSKLKENKNYYSMDDNSNIERCQTDEHFLGECILVNENLIWHSVHKYIGKPELLTKNHCVEKDDILQLGRLGFLKAVKAFDTSRGVKFSSFAVTAIVREIRCFLRDSASIIRPTRTATDLIHRINRLEHDMGYLPVAHEIAFLLDEEEDKVNKALQVGKGVKYLDEPVGADDQHHQSVTLMDTIFSGEDMEANVLDKMYVDAVLDSVKRKLSEQEVTVLKHRVDGLNQTQTADLEDISQMRVSRIMRKVAKMLDQSNKMYMKNDNR</sequence>
<dbReference type="InterPro" id="IPR013325">
    <property type="entry name" value="RNA_pol_sigma_r2"/>
</dbReference>
<name>A0A1G5JV47_9BACL</name>
<evidence type="ECO:0000256" key="3">
    <source>
        <dbReference type="ARBA" id="ARBA00023125"/>
    </source>
</evidence>
<proteinExistence type="predicted"/>
<dbReference type="Proteomes" id="UP000198538">
    <property type="component" value="Unassembled WGS sequence"/>
</dbReference>
<dbReference type="PANTHER" id="PTHR30385:SF4">
    <property type="entry name" value="RNA POLYMERASE SIGMA-E FACTOR"/>
    <property type="match status" value="1"/>
</dbReference>
<dbReference type="GO" id="GO:0006352">
    <property type="term" value="P:DNA-templated transcription initiation"/>
    <property type="evidence" value="ECO:0007669"/>
    <property type="project" value="InterPro"/>
</dbReference>
<feature type="domain" description="RNA polymerase sigma-70 region 2" evidence="5">
    <location>
        <begin position="68"/>
        <end position="116"/>
    </location>
</feature>
<dbReference type="AlphaFoldDB" id="A0A1G5JV47"/>
<dbReference type="GO" id="GO:0016987">
    <property type="term" value="F:sigma factor activity"/>
    <property type="evidence" value="ECO:0007669"/>
    <property type="project" value="UniProtKB-KW"/>
</dbReference>
<dbReference type="GO" id="GO:0003677">
    <property type="term" value="F:DNA binding"/>
    <property type="evidence" value="ECO:0007669"/>
    <property type="project" value="UniProtKB-KW"/>
</dbReference>
<evidence type="ECO:0000256" key="1">
    <source>
        <dbReference type="ARBA" id="ARBA00023015"/>
    </source>
</evidence>
<evidence type="ECO:0000256" key="4">
    <source>
        <dbReference type="ARBA" id="ARBA00023163"/>
    </source>
</evidence>
<dbReference type="EMBL" id="FMVM01000012">
    <property type="protein sequence ID" value="SCY91638.1"/>
    <property type="molecule type" value="Genomic_DNA"/>
</dbReference>
<evidence type="ECO:0000313" key="6">
    <source>
        <dbReference type="EMBL" id="SCY91638.1"/>
    </source>
</evidence>
<dbReference type="InterPro" id="IPR014284">
    <property type="entry name" value="RNA_pol_sigma-70_dom"/>
</dbReference>
<keyword evidence="1" id="KW-0805">Transcription regulation</keyword>
<keyword evidence="7" id="KW-1185">Reference proteome</keyword>
<gene>
    <name evidence="6" type="ORF">SAMN05720606_11212</name>
</gene>
<accession>A0A1G5JV47</accession>
<dbReference type="PANTHER" id="PTHR30385">
    <property type="entry name" value="SIGMA FACTOR F FLAGELLAR"/>
    <property type="match status" value="1"/>
</dbReference>
<reference evidence="7" key="1">
    <citation type="submission" date="2016-10" db="EMBL/GenBank/DDBJ databases">
        <authorList>
            <person name="Varghese N."/>
            <person name="Submissions S."/>
        </authorList>
    </citation>
    <scope>NUCLEOTIDE SEQUENCE [LARGE SCALE GENOMIC DNA]</scope>
    <source>
        <strain evidence="7">BL9</strain>
    </source>
</reference>
<dbReference type="InterPro" id="IPR013324">
    <property type="entry name" value="RNA_pol_sigma_r3/r4-like"/>
</dbReference>
<protein>
    <submittedName>
        <fullName evidence="6">RNA polymerase sigma-B factor/RNA polymerase sporulation-specific sigma factor</fullName>
    </submittedName>
</protein>
<evidence type="ECO:0000313" key="7">
    <source>
        <dbReference type="Proteomes" id="UP000198538"/>
    </source>
</evidence>
<dbReference type="STRING" id="582692.SAMN05720606_11212"/>
<organism evidence="6 7">
    <name type="scientific">Paenibacillus polysaccharolyticus</name>
    <dbReference type="NCBI Taxonomy" id="582692"/>
    <lineage>
        <taxon>Bacteria</taxon>
        <taxon>Bacillati</taxon>
        <taxon>Bacillota</taxon>
        <taxon>Bacilli</taxon>
        <taxon>Bacillales</taxon>
        <taxon>Paenibacillaceae</taxon>
        <taxon>Paenibacillus</taxon>
    </lineage>
</organism>
<keyword evidence="2" id="KW-0731">Sigma factor</keyword>
<dbReference type="SUPFAM" id="SSF88946">
    <property type="entry name" value="Sigma2 domain of RNA polymerase sigma factors"/>
    <property type="match status" value="1"/>
</dbReference>
<evidence type="ECO:0000259" key="5">
    <source>
        <dbReference type="Pfam" id="PF04542"/>
    </source>
</evidence>
<dbReference type="Gene3D" id="1.20.140.160">
    <property type="match status" value="1"/>
</dbReference>
<dbReference type="Pfam" id="PF04542">
    <property type="entry name" value="Sigma70_r2"/>
    <property type="match status" value="1"/>
</dbReference>
<dbReference type="SUPFAM" id="SSF88659">
    <property type="entry name" value="Sigma3 and sigma4 domains of RNA polymerase sigma factors"/>
    <property type="match status" value="2"/>
</dbReference>
<dbReference type="InterPro" id="IPR007627">
    <property type="entry name" value="RNA_pol_sigma70_r2"/>
</dbReference>
<dbReference type="NCBIfam" id="TIGR02937">
    <property type="entry name" value="sigma70-ECF"/>
    <property type="match status" value="1"/>
</dbReference>
<dbReference type="RefSeq" id="WP_090922324.1">
    <property type="nucleotide sequence ID" value="NZ_FMVM01000012.1"/>
</dbReference>
<keyword evidence="3" id="KW-0238">DNA-binding</keyword>